<dbReference type="Pfam" id="PF00532">
    <property type="entry name" value="Peripla_BP_1"/>
    <property type="match status" value="1"/>
</dbReference>
<gene>
    <name evidence="5" type="primary">ccpA</name>
    <name evidence="5" type="ORF">SPHINGO8BC_51199</name>
</gene>
<feature type="domain" description="HTH lacI-type" evidence="4">
    <location>
        <begin position="29"/>
        <end position="83"/>
    </location>
</feature>
<dbReference type="InterPro" id="IPR000843">
    <property type="entry name" value="HTH_LacI"/>
</dbReference>
<dbReference type="InterPro" id="IPR028082">
    <property type="entry name" value="Peripla_BP_I"/>
</dbReference>
<dbReference type="AlphaFoldDB" id="A0A654CV41"/>
<keyword evidence="1" id="KW-0805">Transcription regulation</keyword>
<evidence type="ECO:0000313" key="6">
    <source>
        <dbReference type="Proteomes" id="UP000432350"/>
    </source>
</evidence>
<dbReference type="PROSITE" id="PS50932">
    <property type="entry name" value="HTH_LACI_2"/>
    <property type="match status" value="1"/>
</dbReference>
<evidence type="ECO:0000256" key="3">
    <source>
        <dbReference type="ARBA" id="ARBA00023163"/>
    </source>
</evidence>
<dbReference type="CDD" id="cd06267">
    <property type="entry name" value="PBP1_LacI_sugar_binding-like"/>
    <property type="match status" value="1"/>
</dbReference>
<dbReference type="EMBL" id="CABWMV010000024">
    <property type="protein sequence ID" value="VXC96523.1"/>
    <property type="molecule type" value="Genomic_DNA"/>
</dbReference>
<dbReference type="Gene3D" id="3.40.50.2300">
    <property type="match status" value="2"/>
</dbReference>
<keyword evidence="3" id="KW-0804">Transcription</keyword>
<evidence type="ECO:0000259" key="4">
    <source>
        <dbReference type="PROSITE" id="PS50932"/>
    </source>
</evidence>
<evidence type="ECO:0000256" key="2">
    <source>
        <dbReference type="ARBA" id="ARBA00023125"/>
    </source>
</evidence>
<dbReference type="InterPro" id="IPR001761">
    <property type="entry name" value="Peripla_BP/Lac1_sug-bd_dom"/>
</dbReference>
<dbReference type="GO" id="GO:0003700">
    <property type="term" value="F:DNA-binding transcription factor activity"/>
    <property type="evidence" value="ECO:0007669"/>
    <property type="project" value="TreeGrafter"/>
</dbReference>
<dbReference type="GO" id="GO:0000976">
    <property type="term" value="F:transcription cis-regulatory region binding"/>
    <property type="evidence" value="ECO:0007669"/>
    <property type="project" value="TreeGrafter"/>
</dbReference>
<organism evidence="5 6">
    <name type="scientific">Sphingobacterium multivorum</name>
    <dbReference type="NCBI Taxonomy" id="28454"/>
    <lineage>
        <taxon>Bacteria</taxon>
        <taxon>Pseudomonadati</taxon>
        <taxon>Bacteroidota</taxon>
        <taxon>Sphingobacteriia</taxon>
        <taxon>Sphingobacteriales</taxon>
        <taxon>Sphingobacteriaceae</taxon>
        <taxon>Sphingobacterium</taxon>
    </lineage>
</organism>
<proteinExistence type="predicted"/>
<protein>
    <submittedName>
        <fullName evidence="5">Catabolite control protein</fullName>
    </submittedName>
</protein>
<dbReference type="PANTHER" id="PTHR30146:SF154">
    <property type="entry name" value="TRANSCRIPTION REGULATOR, MEMBER OF GALR FAMILY"/>
    <property type="match status" value="1"/>
</dbReference>
<dbReference type="PANTHER" id="PTHR30146">
    <property type="entry name" value="LACI-RELATED TRANSCRIPTIONAL REPRESSOR"/>
    <property type="match status" value="1"/>
</dbReference>
<accession>A0A654CV41</accession>
<keyword evidence="2" id="KW-0238">DNA-binding</keyword>
<sequence>MLFWTDNCFICIQQLLHSNSKGNLDMSQLTIIDLAKKLGLSKSTVSRAFRDNVDINPTTKARILAMAEEIGFSPNVYASSLKANKSLTIAIIIPEFGNKFFSQAIKGIEAVARSKGYHTLIYVTDHQVQNEASIVRSLANGRVDGVIISASGEGKDHSHLQLLAERGIPVMFFDRAYDDWKGGYITGNDFDSAYLATKHLIDNACKRIAYLAINPNVSIGKVRKDGYEKALQEVGIPIRPALILDTVNDADQNMKDIVYLIEQEKPDAIFASVERLAISSIRVAKQLAIRIPEDLKIICFSCLDIADLIDPALSVVKQPAYEMGQLVTKYLLDKMEDPENSKFANSVYLDSQLIFQKSSLK</sequence>
<dbReference type="Pfam" id="PF00356">
    <property type="entry name" value="LacI"/>
    <property type="match status" value="1"/>
</dbReference>
<dbReference type="SUPFAM" id="SSF53822">
    <property type="entry name" value="Periplasmic binding protein-like I"/>
    <property type="match status" value="1"/>
</dbReference>
<evidence type="ECO:0000313" key="5">
    <source>
        <dbReference type="EMBL" id="VXC96523.1"/>
    </source>
</evidence>
<dbReference type="Gene3D" id="1.10.260.40">
    <property type="entry name" value="lambda repressor-like DNA-binding domains"/>
    <property type="match status" value="1"/>
</dbReference>
<dbReference type="InterPro" id="IPR010982">
    <property type="entry name" value="Lambda_DNA-bd_dom_sf"/>
</dbReference>
<reference evidence="5 6" key="1">
    <citation type="submission" date="2019-10" db="EMBL/GenBank/DDBJ databases">
        <authorList>
            <person name="Karimi E."/>
        </authorList>
    </citation>
    <scope>NUCLEOTIDE SEQUENCE [LARGE SCALE GENOMIC DNA]</scope>
    <source>
        <strain evidence="5">Sphingobacterium sp. 8BC</strain>
    </source>
</reference>
<dbReference type="Proteomes" id="UP000432350">
    <property type="component" value="Unassembled WGS sequence"/>
</dbReference>
<name>A0A654CV41_SPHMU</name>
<evidence type="ECO:0000256" key="1">
    <source>
        <dbReference type="ARBA" id="ARBA00023015"/>
    </source>
</evidence>
<dbReference type="CDD" id="cd01392">
    <property type="entry name" value="HTH_LacI"/>
    <property type="match status" value="1"/>
</dbReference>
<dbReference type="SMART" id="SM00354">
    <property type="entry name" value="HTH_LACI"/>
    <property type="match status" value="1"/>
</dbReference>
<dbReference type="SUPFAM" id="SSF47413">
    <property type="entry name" value="lambda repressor-like DNA-binding domains"/>
    <property type="match status" value="1"/>
</dbReference>